<dbReference type="EnsemblPlants" id="ONIVA08G03020.1">
    <property type="protein sequence ID" value="ONIVA08G03020.1"/>
    <property type="gene ID" value="ONIVA08G03020"/>
</dbReference>
<reference evidence="2" key="2">
    <citation type="submission" date="2018-04" db="EMBL/GenBank/DDBJ databases">
        <title>OnivRS2 (Oryza nivara Reference Sequence Version 2).</title>
        <authorList>
            <person name="Zhang J."/>
            <person name="Kudrna D."/>
            <person name="Lee S."/>
            <person name="Talag J."/>
            <person name="Rajasekar S."/>
            <person name="Welchert J."/>
            <person name="Hsing Y.-I."/>
            <person name="Wing R.A."/>
        </authorList>
    </citation>
    <scope>NUCLEOTIDE SEQUENCE [LARGE SCALE GENOMIC DNA]</scope>
    <source>
        <strain evidence="2">SL10</strain>
    </source>
</reference>
<evidence type="ECO:0000313" key="3">
    <source>
        <dbReference type="Proteomes" id="UP000006591"/>
    </source>
</evidence>
<evidence type="ECO:0000256" key="1">
    <source>
        <dbReference type="SAM" id="MobiDB-lite"/>
    </source>
</evidence>
<proteinExistence type="predicted"/>
<dbReference type="STRING" id="4536.A0A0E0I7A1"/>
<dbReference type="Gramene" id="ONIVA08G03020.1">
    <property type="protein sequence ID" value="ONIVA08G03020.1"/>
    <property type="gene ID" value="ONIVA08G03020"/>
</dbReference>
<protein>
    <submittedName>
        <fullName evidence="2">Uncharacterized protein</fullName>
    </submittedName>
</protein>
<sequence length="159" mass="16772">MPPKRHVNTIGQINTAIERGSHKRTAERRDGVLLRGGDEHGRGGDGRFPDPEPAYGERHDQTGMAAAVNDTTLAPALASRAADADVSLEEFGDSLCPLIPCAGELLTLPESNSAAVTDRPLLYVQVTRLWCGGLQAVGELVQGMGKRAPRRAPPAASGV</sequence>
<organism evidence="2">
    <name type="scientific">Oryza nivara</name>
    <name type="common">Indian wild rice</name>
    <name type="synonym">Oryza sativa f. spontanea</name>
    <dbReference type="NCBI Taxonomy" id="4536"/>
    <lineage>
        <taxon>Eukaryota</taxon>
        <taxon>Viridiplantae</taxon>
        <taxon>Streptophyta</taxon>
        <taxon>Embryophyta</taxon>
        <taxon>Tracheophyta</taxon>
        <taxon>Spermatophyta</taxon>
        <taxon>Magnoliopsida</taxon>
        <taxon>Liliopsida</taxon>
        <taxon>Poales</taxon>
        <taxon>Poaceae</taxon>
        <taxon>BOP clade</taxon>
        <taxon>Oryzoideae</taxon>
        <taxon>Oryzeae</taxon>
        <taxon>Oryzinae</taxon>
        <taxon>Oryza</taxon>
    </lineage>
</organism>
<accession>A0A0E0I7A1</accession>
<evidence type="ECO:0000313" key="2">
    <source>
        <dbReference type="EnsemblPlants" id="ONIVA08G03020.1"/>
    </source>
</evidence>
<name>A0A0E0I7A1_ORYNI</name>
<keyword evidence="3" id="KW-1185">Reference proteome</keyword>
<reference evidence="2" key="1">
    <citation type="submission" date="2015-04" db="UniProtKB">
        <authorList>
            <consortium name="EnsemblPlants"/>
        </authorList>
    </citation>
    <scope>IDENTIFICATION</scope>
    <source>
        <strain evidence="2">SL10</strain>
    </source>
</reference>
<dbReference type="Proteomes" id="UP000006591">
    <property type="component" value="Chromosome 8"/>
</dbReference>
<dbReference type="HOGENOM" id="CLU_1663564_0_0_1"/>
<dbReference type="AlphaFoldDB" id="A0A0E0I7A1"/>
<feature type="region of interest" description="Disordered" evidence="1">
    <location>
        <begin position="34"/>
        <end position="59"/>
    </location>
</feature>